<reference evidence="1" key="1">
    <citation type="submission" date="2019-10" db="EMBL/GenBank/DDBJ databases">
        <title>Conservation and host-specific expression of non-tandemly repeated heterogenous ribosome RNA gene in arbuscular mycorrhizal fungi.</title>
        <authorList>
            <person name="Maeda T."/>
            <person name="Kobayashi Y."/>
            <person name="Nakagawa T."/>
            <person name="Ezawa T."/>
            <person name="Yamaguchi K."/>
            <person name="Bino T."/>
            <person name="Nishimoto Y."/>
            <person name="Shigenobu S."/>
            <person name="Kawaguchi M."/>
        </authorList>
    </citation>
    <scope>NUCLEOTIDE SEQUENCE</scope>
    <source>
        <strain evidence="1">HR1</strain>
    </source>
</reference>
<name>A0A8H3LGH4_9GLOM</name>
<evidence type="ECO:0000313" key="2">
    <source>
        <dbReference type="Proteomes" id="UP000615446"/>
    </source>
</evidence>
<accession>A0A8H3LGH4</accession>
<organism evidence="1 2">
    <name type="scientific">Rhizophagus clarus</name>
    <dbReference type="NCBI Taxonomy" id="94130"/>
    <lineage>
        <taxon>Eukaryota</taxon>
        <taxon>Fungi</taxon>
        <taxon>Fungi incertae sedis</taxon>
        <taxon>Mucoromycota</taxon>
        <taxon>Glomeromycotina</taxon>
        <taxon>Glomeromycetes</taxon>
        <taxon>Glomerales</taxon>
        <taxon>Glomeraceae</taxon>
        <taxon>Rhizophagus</taxon>
    </lineage>
</organism>
<dbReference type="Proteomes" id="UP000615446">
    <property type="component" value="Unassembled WGS sequence"/>
</dbReference>
<evidence type="ECO:0000313" key="1">
    <source>
        <dbReference type="EMBL" id="GES85396.1"/>
    </source>
</evidence>
<protein>
    <submittedName>
        <fullName evidence="1">Uncharacterized protein LOC108223109</fullName>
    </submittedName>
</protein>
<dbReference type="OrthoDB" id="685909at2759"/>
<comment type="caution">
    <text evidence="1">The sequence shown here is derived from an EMBL/GenBank/DDBJ whole genome shotgun (WGS) entry which is preliminary data.</text>
</comment>
<dbReference type="AlphaFoldDB" id="A0A8H3LGH4"/>
<gene>
    <name evidence="1" type="ORF">RCL2_001250500</name>
</gene>
<dbReference type="EMBL" id="BLAL01000143">
    <property type="protein sequence ID" value="GES85396.1"/>
    <property type="molecule type" value="Genomic_DNA"/>
</dbReference>
<sequence length="315" mass="35722">MSKPHFDITLRKGFDVYVEKYKAPYMFNIMYVCGINPPPSPGKSWNGIPRTVLTPRRVSSGVGAPLHNYFEKICKWFDIAPIQLSPNSYKLAAGLFILYKGEGYDEPSMEELSYFFRLTRSAPGYFFLVIRHQHRLKGFSEGRVSHVKKWKEPFFYVYNTKSVRTQFNISPVERGISSLDNEALERAQHILHLPPGRKNMNLLVTTSALIEAGFLSPKIGTKVGLIAFRDGRPLKSKEHNVLKAEPEVYTSDTVPPGGECRRALTAHLGGAPFLYMCIFHYLPMHGRGTFVLFKEEAKSGRGRVSQTRFVKAGRV</sequence>
<proteinExistence type="predicted"/>